<dbReference type="InterPro" id="IPR011622">
    <property type="entry name" value="7TMR_DISM_rcpt_extracell_dom2"/>
</dbReference>
<dbReference type="Pfam" id="PF00990">
    <property type="entry name" value="GGDEF"/>
    <property type="match status" value="1"/>
</dbReference>
<dbReference type="Gene3D" id="2.60.40.2380">
    <property type="match status" value="1"/>
</dbReference>
<dbReference type="SMART" id="SM00267">
    <property type="entry name" value="GGDEF"/>
    <property type="match status" value="1"/>
</dbReference>
<dbReference type="PANTHER" id="PTHR45138:SF9">
    <property type="entry name" value="DIGUANYLATE CYCLASE DGCM-RELATED"/>
    <property type="match status" value="1"/>
</dbReference>
<keyword evidence="5" id="KW-0548">Nucleotidyltransferase</keyword>
<keyword evidence="3" id="KW-0812">Transmembrane</keyword>
<evidence type="ECO:0000256" key="3">
    <source>
        <dbReference type="SAM" id="Phobius"/>
    </source>
</evidence>
<gene>
    <name evidence="5" type="ORF">ACFQBM_15245</name>
</gene>
<keyword evidence="6" id="KW-1185">Reference proteome</keyword>
<dbReference type="EMBL" id="JBHSVR010000001">
    <property type="protein sequence ID" value="MFC6634642.1"/>
    <property type="molecule type" value="Genomic_DNA"/>
</dbReference>
<feature type="transmembrane region" description="Helical" evidence="3">
    <location>
        <begin position="336"/>
        <end position="356"/>
    </location>
</feature>
<dbReference type="EC" id="2.7.7.65" evidence="1"/>
<proteinExistence type="predicted"/>
<dbReference type="InterPro" id="IPR029787">
    <property type="entry name" value="Nucleotide_cyclase"/>
</dbReference>
<feature type="transmembrane region" description="Helical" evidence="3">
    <location>
        <begin position="309"/>
        <end position="329"/>
    </location>
</feature>
<dbReference type="PANTHER" id="PTHR45138">
    <property type="entry name" value="REGULATORY COMPONENTS OF SENSORY TRANSDUCTION SYSTEM"/>
    <property type="match status" value="1"/>
</dbReference>
<dbReference type="NCBIfam" id="TIGR00254">
    <property type="entry name" value="GGDEF"/>
    <property type="match status" value="1"/>
</dbReference>
<feature type="transmembrane region" description="Helical" evidence="3">
    <location>
        <begin position="284"/>
        <end position="303"/>
    </location>
</feature>
<dbReference type="Gene3D" id="3.30.70.270">
    <property type="match status" value="1"/>
</dbReference>
<evidence type="ECO:0000313" key="6">
    <source>
        <dbReference type="Proteomes" id="UP001596425"/>
    </source>
</evidence>
<name>A0ABW1YSU4_9GAMM</name>
<dbReference type="Pfam" id="PF07695">
    <property type="entry name" value="7TMR-DISM_7TM"/>
    <property type="match status" value="1"/>
</dbReference>
<comment type="catalytic activity">
    <reaction evidence="2">
        <text>2 GTP = 3',3'-c-di-GMP + 2 diphosphate</text>
        <dbReference type="Rhea" id="RHEA:24898"/>
        <dbReference type="ChEBI" id="CHEBI:33019"/>
        <dbReference type="ChEBI" id="CHEBI:37565"/>
        <dbReference type="ChEBI" id="CHEBI:58805"/>
        <dbReference type="EC" id="2.7.7.65"/>
    </reaction>
</comment>
<dbReference type="InterPro" id="IPR000160">
    <property type="entry name" value="GGDEF_dom"/>
</dbReference>
<keyword evidence="3" id="KW-0472">Membrane</keyword>
<dbReference type="PROSITE" id="PS50887">
    <property type="entry name" value="GGDEF"/>
    <property type="match status" value="1"/>
</dbReference>
<feature type="transmembrane region" description="Helical" evidence="3">
    <location>
        <begin position="368"/>
        <end position="388"/>
    </location>
</feature>
<keyword evidence="5" id="KW-0808">Transferase</keyword>
<dbReference type="InterPro" id="IPR043128">
    <property type="entry name" value="Rev_trsase/Diguanyl_cyclase"/>
</dbReference>
<dbReference type="InterPro" id="IPR050469">
    <property type="entry name" value="Diguanylate_Cyclase"/>
</dbReference>
<dbReference type="GO" id="GO:0052621">
    <property type="term" value="F:diguanylate cyclase activity"/>
    <property type="evidence" value="ECO:0007669"/>
    <property type="project" value="UniProtKB-EC"/>
</dbReference>
<feature type="transmembrane region" description="Helical" evidence="3">
    <location>
        <begin position="218"/>
        <end position="238"/>
    </location>
</feature>
<reference evidence="6" key="1">
    <citation type="journal article" date="2019" name="Int. J. Syst. Evol. Microbiol.">
        <title>The Global Catalogue of Microorganisms (GCM) 10K type strain sequencing project: providing services to taxonomists for standard genome sequencing and annotation.</title>
        <authorList>
            <consortium name="The Broad Institute Genomics Platform"/>
            <consortium name="The Broad Institute Genome Sequencing Center for Infectious Disease"/>
            <person name="Wu L."/>
            <person name="Ma J."/>
        </authorList>
    </citation>
    <scope>NUCLEOTIDE SEQUENCE [LARGE SCALE GENOMIC DNA]</scope>
    <source>
        <strain evidence="6">CGMCC 1.13718</strain>
    </source>
</reference>
<accession>A0ABW1YSU4</accession>
<dbReference type="SUPFAM" id="SSF55073">
    <property type="entry name" value="Nucleotide cyclase"/>
    <property type="match status" value="1"/>
</dbReference>
<comment type="caution">
    <text evidence="5">The sequence shown here is derived from an EMBL/GenBank/DDBJ whole genome shotgun (WGS) entry which is preliminary data.</text>
</comment>
<dbReference type="Pfam" id="PF07696">
    <property type="entry name" value="7TMR-DISMED2"/>
    <property type="match status" value="1"/>
</dbReference>
<evidence type="ECO:0000313" key="5">
    <source>
        <dbReference type="EMBL" id="MFC6634642.1"/>
    </source>
</evidence>
<dbReference type="CDD" id="cd01949">
    <property type="entry name" value="GGDEF"/>
    <property type="match status" value="1"/>
</dbReference>
<dbReference type="InterPro" id="IPR011623">
    <property type="entry name" value="7TMR_DISM_rcpt_extracell_dom1"/>
</dbReference>
<evidence type="ECO:0000256" key="1">
    <source>
        <dbReference type="ARBA" id="ARBA00012528"/>
    </source>
</evidence>
<evidence type="ECO:0000256" key="2">
    <source>
        <dbReference type="ARBA" id="ARBA00034247"/>
    </source>
</evidence>
<feature type="transmembrane region" description="Helical" evidence="3">
    <location>
        <begin position="192"/>
        <end position="211"/>
    </location>
</feature>
<keyword evidence="3" id="KW-1133">Transmembrane helix</keyword>
<dbReference type="RefSeq" id="WP_193191755.1">
    <property type="nucleotide sequence ID" value="NZ_JACZFR010000022.1"/>
</dbReference>
<protein>
    <recommendedName>
        <fullName evidence="1">diguanylate cyclase</fullName>
        <ecNumber evidence="1">2.7.7.65</ecNumber>
    </recommendedName>
</protein>
<organism evidence="5 6">
    <name type="scientific">Microbulbifer taiwanensis</name>
    <dbReference type="NCBI Taxonomy" id="986746"/>
    <lineage>
        <taxon>Bacteria</taxon>
        <taxon>Pseudomonadati</taxon>
        <taxon>Pseudomonadota</taxon>
        <taxon>Gammaproteobacteria</taxon>
        <taxon>Cellvibrionales</taxon>
        <taxon>Microbulbiferaceae</taxon>
        <taxon>Microbulbifer</taxon>
    </lineage>
</organism>
<feature type="domain" description="GGDEF" evidence="4">
    <location>
        <begin position="467"/>
        <end position="598"/>
    </location>
</feature>
<feature type="transmembrane region" description="Helical" evidence="3">
    <location>
        <begin position="250"/>
        <end position="272"/>
    </location>
</feature>
<evidence type="ECO:0000259" key="4">
    <source>
        <dbReference type="PROSITE" id="PS50887"/>
    </source>
</evidence>
<dbReference type="Proteomes" id="UP001596425">
    <property type="component" value="Unassembled WGS sequence"/>
</dbReference>
<sequence length="605" mass="68207">MAISRWALLLVLLIFPFGAFALEPIEVDGRESGDKLTGQSEVWHDPDDSQPLASIVEAYRDGEFGPLLSAGSTGLKKGAFWSHFALRNVTDSPVTLSIEYVDHQLIELSVFQREPGAASGYRPLINLSMNKPFDHRRISHNRFVFPVSLEPRQTREFLVRFSSDGAGFVFPSMRIWNPDTLRSNHTLETGSIAFLFGGFFLMSIFALVGGIATGSRTFYAYSVYALAKIIGWATILGYTHQYLIREDFHWRYMSISGAVTILCGLIFARIFLQTRRYTAKLDYVLLLMMANAGVLLISGLFAIKVLALVTITIALLLYPVTTVVGIVRWRQGSGEAAVFALAWSLLMIGLVVQAFRDLGYVEHNFINYYWPPFSSFTEMLTIMAAIGIKVRRLRQQKLVAEKQYREHLEQSRSELQQLVWARTRELEAAKRLAEVEASTDPLTGIRNRRSFFADAGLYLKLAQRKHQPISLLMFDIDHFKSINDNYGHSVGDEALRSFTRTIFEKTRETDIFGRLGGEEFGLLIAEDAQNARHTAERLRDCIAAIELEAAGCNLQFTSSIGIASWQPGISMETLLKHADRALYEAKRRGRNQVVEYQPETAAVEL</sequence>